<dbReference type="FunFam" id="1.10.10.10:FF:000337">
    <property type="entry name" value="Methylated-DNA--protein-cysteine methyltransferase"/>
    <property type="match status" value="1"/>
</dbReference>
<evidence type="ECO:0000259" key="8">
    <source>
        <dbReference type="Pfam" id="PF01035"/>
    </source>
</evidence>
<dbReference type="GO" id="GO:0006281">
    <property type="term" value="P:DNA repair"/>
    <property type="evidence" value="ECO:0007669"/>
    <property type="project" value="UniProtKB-KW"/>
</dbReference>
<dbReference type="Gene3D" id="1.10.10.10">
    <property type="entry name" value="Winged helix-like DNA-binding domain superfamily/Winged helix DNA-binding domain"/>
    <property type="match status" value="1"/>
</dbReference>
<dbReference type="GO" id="GO:0003908">
    <property type="term" value="F:methylated-DNA-[protein]-cysteine S-methyltransferase activity"/>
    <property type="evidence" value="ECO:0007669"/>
    <property type="project" value="UniProtKB-EC"/>
</dbReference>
<evidence type="ECO:0000313" key="9">
    <source>
        <dbReference type="EMBL" id="HJE52257.1"/>
    </source>
</evidence>
<dbReference type="NCBIfam" id="TIGR00589">
    <property type="entry name" value="ogt"/>
    <property type="match status" value="1"/>
</dbReference>
<evidence type="ECO:0000256" key="3">
    <source>
        <dbReference type="ARBA" id="ARBA00022603"/>
    </source>
</evidence>
<keyword evidence="2" id="KW-0963">Cytoplasm</keyword>
<dbReference type="SUPFAM" id="SSF46767">
    <property type="entry name" value="Methylated DNA-protein cysteine methyltransferase, C-terminal domain"/>
    <property type="match status" value="1"/>
</dbReference>
<dbReference type="Pfam" id="PF01035">
    <property type="entry name" value="DNA_binding_1"/>
    <property type="match status" value="1"/>
</dbReference>
<dbReference type="InterPro" id="IPR014048">
    <property type="entry name" value="MethylDNA_cys_MeTrfase_DNA-bd"/>
</dbReference>
<reference evidence="9" key="1">
    <citation type="journal article" date="2021" name="PeerJ">
        <title>Extensive microbial diversity within the chicken gut microbiome revealed by metagenomics and culture.</title>
        <authorList>
            <person name="Gilroy R."/>
            <person name="Ravi A."/>
            <person name="Getino M."/>
            <person name="Pursley I."/>
            <person name="Horton D.L."/>
            <person name="Alikhan N.F."/>
            <person name="Baker D."/>
            <person name="Gharbi K."/>
            <person name="Hall N."/>
            <person name="Watson M."/>
            <person name="Adriaenssens E.M."/>
            <person name="Foster-Nyarko E."/>
            <person name="Jarju S."/>
            <person name="Secka A."/>
            <person name="Antonio M."/>
            <person name="Oren A."/>
            <person name="Chaudhuri R.R."/>
            <person name="La Ragione R."/>
            <person name="Hildebrand F."/>
            <person name="Pallen M.J."/>
        </authorList>
    </citation>
    <scope>NUCLEOTIDE SEQUENCE</scope>
    <source>
        <strain evidence="9">ChiGjej3B3-7470</strain>
    </source>
</reference>
<comment type="catalytic activity">
    <reaction evidence="1">
        <text>a 4-O-methyl-thymidine in DNA + L-cysteinyl-[protein] = a thymidine in DNA + S-methyl-L-cysteinyl-[protein]</text>
        <dbReference type="Rhea" id="RHEA:53428"/>
        <dbReference type="Rhea" id="RHEA-COMP:10131"/>
        <dbReference type="Rhea" id="RHEA-COMP:10132"/>
        <dbReference type="Rhea" id="RHEA-COMP:13555"/>
        <dbReference type="Rhea" id="RHEA-COMP:13556"/>
        <dbReference type="ChEBI" id="CHEBI:29950"/>
        <dbReference type="ChEBI" id="CHEBI:82612"/>
        <dbReference type="ChEBI" id="CHEBI:137386"/>
        <dbReference type="ChEBI" id="CHEBI:137387"/>
        <dbReference type="EC" id="2.1.1.63"/>
    </reaction>
</comment>
<keyword evidence="6" id="KW-0234">DNA repair</keyword>
<evidence type="ECO:0000256" key="7">
    <source>
        <dbReference type="ARBA" id="ARBA00049348"/>
    </source>
</evidence>
<dbReference type="InterPro" id="IPR036388">
    <property type="entry name" value="WH-like_DNA-bd_sf"/>
</dbReference>
<reference evidence="9" key="2">
    <citation type="submission" date="2021-09" db="EMBL/GenBank/DDBJ databases">
        <authorList>
            <person name="Gilroy R."/>
        </authorList>
    </citation>
    <scope>NUCLEOTIDE SEQUENCE</scope>
    <source>
        <strain evidence="9">ChiGjej3B3-7470</strain>
    </source>
</reference>
<evidence type="ECO:0000256" key="6">
    <source>
        <dbReference type="ARBA" id="ARBA00023204"/>
    </source>
</evidence>
<comment type="catalytic activity">
    <reaction evidence="7">
        <text>a 6-O-methyl-2'-deoxyguanosine in DNA + L-cysteinyl-[protein] = S-methyl-L-cysteinyl-[protein] + a 2'-deoxyguanosine in DNA</text>
        <dbReference type="Rhea" id="RHEA:24000"/>
        <dbReference type="Rhea" id="RHEA-COMP:10131"/>
        <dbReference type="Rhea" id="RHEA-COMP:10132"/>
        <dbReference type="Rhea" id="RHEA-COMP:11367"/>
        <dbReference type="Rhea" id="RHEA-COMP:11368"/>
        <dbReference type="ChEBI" id="CHEBI:29950"/>
        <dbReference type="ChEBI" id="CHEBI:82612"/>
        <dbReference type="ChEBI" id="CHEBI:85445"/>
        <dbReference type="ChEBI" id="CHEBI:85448"/>
        <dbReference type="EC" id="2.1.1.63"/>
    </reaction>
</comment>
<dbReference type="InterPro" id="IPR001497">
    <property type="entry name" value="MethylDNA_cys_MeTrfase_AS"/>
</dbReference>
<evidence type="ECO:0000256" key="4">
    <source>
        <dbReference type="ARBA" id="ARBA00022679"/>
    </source>
</evidence>
<dbReference type="EC" id="2.1.1.63" evidence="9"/>
<keyword evidence="4 9" id="KW-0808">Transferase</keyword>
<dbReference type="PROSITE" id="PS00374">
    <property type="entry name" value="MGMT"/>
    <property type="match status" value="1"/>
</dbReference>
<protein>
    <submittedName>
        <fullName evidence="9">Methylated-DNA--[protein]-cysteine S-methyltransferase</fullName>
        <ecNumber evidence="9">2.1.1.63</ecNumber>
    </submittedName>
</protein>
<dbReference type="AlphaFoldDB" id="A0A921EQB2"/>
<dbReference type="InterPro" id="IPR036217">
    <property type="entry name" value="MethylDNA_cys_MeTrfase_DNAb"/>
</dbReference>
<evidence type="ECO:0000256" key="2">
    <source>
        <dbReference type="ARBA" id="ARBA00022490"/>
    </source>
</evidence>
<dbReference type="Proteomes" id="UP000712713">
    <property type="component" value="Unassembled WGS sequence"/>
</dbReference>
<proteinExistence type="predicted"/>
<evidence type="ECO:0000256" key="5">
    <source>
        <dbReference type="ARBA" id="ARBA00022763"/>
    </source>
</evidence>
<dbReference type="EMBL" id="DYZF01000250">
    <property type="protein sequence ID" value="HJE52257.1"/>
    <property type="molecule type" value="Genomic_DNA"/>
</dbReference>
<feature type="domain" description="Methylated-DNA-[protein]-cysteine S-methyltransferase DNA binding" evidence="8">
    <location>
        <begin position="18"/>
        <end position="97"/>
    </location>
</feature>
<name>A0A921EQB2_9ACTN</name>
<accession>A0A921EQB2</accession>
<dbReference type="CDD" id="cd06445">
    <property type="entry name" value="ATase"/>
    <property type="match status" value="1"/>
</dbReference>
<sequence length="102" mass="11085">FDGERRQFSLPLAPRGTEFQRRVWAALAEIPYGETRSYGELATALGRPGASRAVGMANGRNPISIVVPCHRVVGANGSMTGYAGGVERKVYLLDFERQTTAE</sequence>
<evidence type="ECO:0000256" key="1">
    <source>
        <dbReference type="ARBA" id="ARBA00001286"/>
    </source>
</evidence>
<dbReference type="PANTHER" id="PTHR10815">
    <property type="entry name" value="METHYLATED-DNA--PROTEIN-CYSTEINE METHYLTRANSFERASE"/>
    <property type="match status" value="1"/>
</dbReference>
<feature type="non-terminal residue" evidence="9">
    <location>
        <position position="1"/>
    </location>
</feature>
<keyword evidence="5" id="KW-0227">DNA damage</keyword>
<dbReference type="GO" id="GO:0032259">
    <property type="term" value="P:methylation"/>
    <property type="evidence" value="ECO:0007669"/>
    <property type="project" value="UniProtKB-KW"/>
</dbReference>
<keyword evidence="3 9" id="KW-0489">Methyltransferase</keyword>
<evidence type="ECO:0000313" key="10">
    <source>
        <dbReference type="Proteomes" id="UP000712713"/>
    </source>
</evidence>
<comment type="caution">
    <text evidence="9">The sequence shown here is derived from an EMBL/GenBank/DDBJ whole genome shotgun (WGS) entry which is preliminary data.</text>
</comment>
<gene>
    <name evidence="9" type="ORF">K8V15_09855</name>
</gene>
<organism evidence="9 10">
    <name type="scientific">Tessaracoccus flavescens</name>
    <dbReference type="NCBI Taxonomy" id="399497"/>
    <lineage>
        <taxon>Bacteria</taxon>
        <taxon>Bacillati</taxon>
        <taxon>Actinomycetota</taxon>
        <taxon>Actinomycetes</taxon>
        <taxon>Propionibacteriales</taxon>
        <taxon>Propionibacteriaceae</taxon>
        <taxon>Tessaracoccus</taxon>
    </lineage>
</organism>
<dbReference type="PANTHER" id="PTHR10815:SF5">
    <property type="entry name" value="METHYLATED-DNA--PROTEIN-CYSTEINE METHYLTRANSFERASE"/>
    <property type="match status" value="1"/>
</dbReference>